<dbReference type="Pfam" id="PF01416">
    <property type="entry name" value="PseudoU_synth_1"/>
    <property type="match status" value="1"/>
</dbReference>
<dbReference type="EMBL" id="JH431912">
    <property type="status" value="NOT_ANNOTATED_CDS"/>
    <property type="molecule type" value="Genomic_DNA"/>
</dbReference>
<dbReference type="NCBIfam" id="TIGR00071">
    <property type="entry name" value="hisT_truA"/>
    <property type="match status" value="1"/>
</dbReference>
<dbReference type="OMA" id="YFGWEYN"/>
<dbReference type="HAMAP" id="MF_00171">
    <property type="entry name" value="TruA"/>
    <property type="match status" value="1"/>
</dbReference>
<evidence type="ECO:0000256" key="3">
    <source>
        <dbReference type="ARBA" id="ARBA00023235"/>
    </source>
</evidence>
<keyword evidence="6" id="KW-1185">Reference proteome</keyword>
<accession>T1J741</accession>
<dbReference type="InterPro" id="IPR020094">
    <property type="entry name" value="TruA/RsuA/RluB/E/F_N"/>
</dbReference>
<dbReference type="eggNOG" id="KOG2554">
    <property type="taxonomic scope" value="Eukaryota"/>
</dbReference>
<dbReference type="HOGENOM" id="CLU_014673_2_0_1"/>
<dbReference type="STRING" id="126957.T1J741"/>
<dbReference type="InterPro" id="IPR041707">
    <property type="entry name" value="Pus3-like"/>
</dbReference>
<dbReference type="PhylomeDB" id="T1J741"/>
<comment type="similarity">
    <text evidence="1">Belongs to the tRNA pseudouridine synthase TruA family.</text>
</comment>
<dbReference type="InterPro" id="IPR020103">
    <property type="entry name" value="PsdUridine_synth_cat_dom_sf"/>
</dbReference>
<dbReference type="InterPro" id="IPR020095">
    <property type="entry name" value="PsdUridine_synth_TruA_C"/>
</dbReference>
<dbReference type="GO" id="GO:0005737">
    <property type="term" value="C:cytoplasm"/>
    <property type="evidence" value="ECO:0007669"/>
    <property type="project" value="TreeGrafter"/>
</dbReference>
<dbReference type="GO" id="GO:0009982">
    <property type="term" value="F:pseudouridine synthase activity"/>
    <property type="evidence" value="ECO:0007669"/>
    <property type="project" value="InterPro"/>
</dbReference>
<proteinExistence type="inferred from homology"/>
<protein>
    <recommendedName>
        <fullName evidence="4">Pseudouridine synthase I TruA alpha/beta domain-containing protein</fullName>
    </recommendedName>
</protein>
<dbReference type="GO" id="GO:1990481">
    <property type="term" value="P:mRNA pseudouridine synthesis"/>
    <property type="evidence" value="ECO:0007669"/>
    <property type="project" value="TreeGrafter"/>
</dbReference>
<evidence type="ECO:0000259" key="4">
    <source>
        <dbReference type="Pfam" id="PF01416"/>
    </source>
</evidence>
<dbReference type="CDD" id="cd02569">
    <property type="entry name" value="PseudoU_synth_ScPus3"/>
    <property type="match status" value="1"/>
</dbReference>
<keyword evidence="2" id="KW-0819">tRNA processing</keyword>
<keyword evidence="3" id="KW-0413">Isomerase</keyword>
<dbReference type="AlphaFoldDB" id="T1J741"/>
<reference evidence="6" key="1">
    <citation type="submission" date="2011-05" db="EMBL/GenBank/DDBJ databases">
        <authorList>
            <person name="Richards S.R."/>
            <person name="Qu J."/>
            <person name="Jiang H."/>
            <person name="Jhangiani S.N."/>
            <person name="Agravi P."/>
            <person name="Goodspeed R."/>
            <person name="Gross S."/>
            <person name="Mandapat C."/>
            <person name="Jackson L."/>
            <person name="Mathew T."/>
            <person name="Pu L."/>
            <person name="Thornton R."/>
            <person name="Saada N."/>
            <person name="Wilczek-Boney K.B."/>
            <person name="Lee S."/>
            <person name="Kovar C."/>
            <person name="Wu Y."/>
            <person name="Scherer S.E."/>
            <person name="Worley K.C."/>
            <person name="Muzny D.M."/>
            <person name="Gibbs R."/>
        </authorList>
    </citation>
    <scope>NUCLEOTIDE SEQUENCE</scope>
    <source>
        <strain evidence="6">Brora</strain>
    </source>
</reference>
<dbReference type="Gene3D" id="3.30.70.660">
    <property type="entry name" value="Pseudouridine synthase I, catalytic domain, C-terminal subdomain"/>
    <property type="match status" value="1"/>
</dbReference>
<name>T1J741_STRMM</name>
<dbReference type="GO" id="GO:0031119">
    <property type="term" value="P:tRNA pseudouridine synthesis"/>
    <property type="evidence" value="ECO:0007669"/>
    <property type="project" value="TreeGrafter"/>
</dbReference>
<evidence type="ECO:0000256" key="1">
    <source>
        <dbReference type="ARBA" id="ARBA00009375"/>
    </source>
</evidence>
<sequence>MEPQSRRKQEKETEEDLTDWSKPDLIKRIRQLESHVKQLRNVLAKKSYTDDGNKACKQKPFDFTKYNKRHVALKVAYLGWDYHGFTVQEDEAKTIEDALFTALIRTRLIDCRENSNYHRCGRTDKGVSAFSQVISIDLRSNFDSGLGVINCGNKRKNCDEEIRYTHILNKVLPKEIRVLAWAPVDVDFSARFSCFKRTYRYYFPKSDLDIEKMKIGCGYLIGEHDFRNLCKMDVGNGVVKFIRKITRAEINPITNSDEGGYQLFEFIISSQGFLWHQVRCIVAILFLIGQTVESPTVIEDLLNVEKCPRKPQYDMASELPLVLFDCDFKLEWIVDEESNTQAIQNYQREWSNEAIK</sequence>
<dbReference type="InterPro" id="IPR001406">
    <property type="entry name" value="PsdUridine_synth_TruA"/>
</dbReference>
<evidence type="ECO:0000313" key="6">
    <source>
        <dbReference type="Proteomes" id="UP000014500"/>
    </source>
</evidence>
<dbReference type="InterPro" id="IPR020097">
    <property type="entry name" value="PsdUridine_synth_TruA_a/b_dom"/>
</dbReference>
<dbReference type="PANTHER" id="PTHR11142">
    <property type="entry name" value="PSEUDOURIDYLATE SYNTHASE"/>
    <property type="match status" value="1"/>
</dbReference>
<feature type="domain" description="Pseudouridine synthase I TruA alpha/beta" evidence="4">
    <location>
        <begin position="219"/>
        <end position="328"/>
    </location>
</feature>
<dbReference type="Gene3D" id="3.30.70.580">
    <property type="entry name" value="Pseudouridine synthase I, catalytic domain, N-terminal subdomain"/>
    <property type="match status" value="1"/>
</dbReference>
<dbReference type="GO" id="GO:0003723">
    <property type="term" value="F:RNA binding"/>
    <property type="evidence" value="ECO:0007669"/>
    <property type="project" value="InterPro"/>
</dbReference>
<dbReference type="EnsemblMetazoa" id="SMAR009474-RA">
    <property type="protein sequence ID" value="SMAR009474-PA"/>
    <property type="gene ID" value="SMAR009474"/>
</dbReference>
<evidence type="ECO:0000256" key="2">
    <source>
        <dbReference type="ARBA" id="ARBA00022694"/>
    </source>
</evidence>
<dbReference type="Proteomes" id="UP000014500">
    <property type="component" value="Unassembled WGS sequence"/>
</dbReference>
<organism evidence="5 6">
    <name type="scientific">Strigamia maritima</name>
    <name type="common">European centipede</name>
    <name type="synonym">Geophilus maritimus</name>
    <dbReference type="NCBI Taxonomy" id="126957"/>
    <lineage>
        <taxon>Eukaryota</taxon>
        <taxon>Metazoa</taxon>
        <taxon>Ecdysozoa</taxon>
        <taxon>Arthropoda</taxon>
        <taxon>Myriapoda</taxon>
        <taxon>Chilopoda</taxon>
        <taxon>Pleurostigmophora</taxon>
        <taxon>Geophilomorpha</taxon>
        <taxon>Linotaeniidae</taxon>
        <taxon>Strigamia</taxon>
    </lineage>
</organism>
<dbReference type="PANTHER" id="PTHR11142:SF5">
    <property type="entry name" value="TRNA PSEUDOURIDINE(38_39) SYNTHASE"/>
    <property type="match status" value="1"/>
</dbReference>
<dbReference type="FunFam" id="3.30.70.580:FF:000007">
    <property type="entry name" value="tRNA pseudouridine synthase"/>
    <property type="match status" value="1"/>
</dbReference>
<dbReference type="SUPFAM" id="SSF55120">
    <property type="entry name" value="Pseudouridine synthase"/>
    <property type="match status" value="1"/>
</dbReference>
<evidence type="ECO:0000313" key="5">
    <source>
        <dbReference type="EnsemblMetazoa" id="SMAR009474-PA"/>
    </source>
</evidence>
<dbReference type="GO" id="GO:0005634">
    <property type="term" value="C:nucleus"/>
    <property type="evidence" value="ECO:0007669"/>
    <property type="project" value="TreeGrafter"/>
</dbReference>
<reference evidence="5" key="2">
    <citation type="submission" date="2015-02" db="UniProtKB">
        <authorList>
            <consortium name="EnsemblMetazoa"/>
        </authorList>
    </citation>
    <scope>IDENTIFICATION</scope>
</reference>